<dbReference type="AlphaFoldDB" id="A0A0G1AYX1"/>
<comment type="caution">
    <text evidence="1">The sequence shown here is derived from an EMBL/GenBank/DDBJ whole genome shotgun (WGS) entry which is preliminary data.</text>
</comment>
<reference evidence="1 2" key="1">
    <citation type="journal article" date="2015" name="Nature">
        <title>rRNA introns, odd ribosomes, and small enigmatic genomes across a large radiation of phyla.</title>
        <authorList>
            <person name="Brown C.T."/>
            <person name="Hug L.A."/>
            <person name="Thomas B.C."/>
            <person name="Sharon I."/>
            <person name="Castelle C.J."/>
            <person name="Singh A."/>
            <person name="Wilkins M.J."/>
            <person name="Williams K.H."/>
            <person name="Banfield J.F."/>
        </authorList>
    </citation>
    <scope>NUCLEOTIDE SEQUENCE [LARGE SCALE GENOMIC DNA]</scope>
</reference>
<dbReference type="EMBL" id="LCCU01000003">
    <property type="protein sequence ID" value="KKS39281.1"/>
    <property type="molecule type" value="Genomic_DNA"/>
</dbReference>
<dbReference type="Proteomes" id="UP000033847">
    <property type="component" value="Unassembled WGS sequence"/>
</dbReference>
<gene>
    <name evidence="1" type="ORF">UV00_C0003G0113</name>
</gene>
<proteinExistence type="predicted"/>
<accession>A0A0G1AYX1</accession>
<organism evidence="1 2">
    <name type="scientific">candidate division WWE3 bacterium GW2011_GWF1_42_14</name>
    <dbReference type="NCBI Taxonomy" id="1619138"/>
    <lineage>
        <taxon>Bacteria</taxon>
        <taxon>Katanobacteria</taxon>
    </lineage>
</organism>
<sequence length="224" mass="26647">MTVKVRKNKLISNNYVEIQTYLPETELLTNEKRAQADKLDDLLKEAINKINDEYVLKKSTLKNPMQKWQWLGEKIDFLIKNLPFEQKDIDTHLIWPAINQYLSQPLKREDSKRSGTSKDHLNKCWLLFKTKHISWIKTWAGWDAVTDRGDQLLDERLLSVLEEYFNIELSNKDYQFILKEITKYIPSQTKRKEIELMSIDNLKDIVLAVKEKFDLRKKSTEESQ</sequence>
<protein>
    <submittedName>
        <fullName evidence="1">Uncharacterized protein</fullName>
    </submittedName>
</protein>
<name>A0A0G1AYX1_UNCKA</name>
<evidence type="ECO:0000313" key="2">
    <source>
        <dbReference type="Proteomes" id="UP000033847"/>
    </source>
</evidence>
<evidence type="ECO:0000313" key="1">
    <source>
        <dbReference type="EMBL" id="KKS39281.1"/>
    </source>
</evidence>